<dbReference type="Proteomes" id="UP000005095">
    <property type="component" value="Chromosome"/>
</dbReference>
<dbReference type="InterPro" id="IPR035986">
    <property type="entry name" value="PKD_dom_sf"/>
</dbReference>
<protein>
    <submittedName>
        <fullName evidence="2">PKD domain containing protein</fullName>
    </submittedName>
</protein>
<dbReference type="InterPro" id="IPR022409">
    <property type="entry name" value="PKD/Chitinase_dom"/>
</dbReference>
<dbReference type="OrthoDB" id="136775at2157"/>
<dbReference type="SUPFAM" id="SSF49299">
    <property type="entry name" value="PKD domain"/>
    <property type="match status" value="3"/>
</dbReference>
<reference evidence="2 3" key="1">
    <citation type="submission" date="2011-08" db="EMBL/GenBank/DDBJ databases">
        <title>The complete genome of Methanofollis liminatans DSM 4140.</title>
        <authorList>
            <consortium name="US DOE Joint Genome Institute (JGI-PGF)"/>
            <person name="Lucas S."/>
            <person name="Han J."/>
            <person name="Lapidus A."/>
            <person name="Bruce D."/>
            <person name="Goodwin L."/>
            <person name="Pitluck S."/>
            <person name="Peters L."/>
            <person name="Kyrpides N."/>
            <person name="Mavromatis K."/>
            <person name="Ivanova N."/>
            <person name="Mikhailova N."/>
            <person name="Lu M."/>
            <person name="Detter J.C."/>
            <person name="Tapia R."/>
            <person name="Han C."/>
            <person name="Land M."/>
            <person name="Hauser L."/>
            <person name="Markowitz V."/>
            <person name="Cheng J.-F."/>
            <person name="Hugenholtz P."/>
            <person name="Woyke T."/>
            <person name="Wu D."/>
            <person name="Spring S."/>
            <person name="Schuler E."/>
            <person name="Brambilla E."/>
            <person name="Klenk H.-P."/>
            <person name="Eisen J.A."/>
        </authorList>
    </citation>
    <scope>NUCLEOTIDE SEQUENCE [LARGE SCALE GENOMIC DNA]</scope>
    <source>
        <strain evidence="2 3">DSM 4140</strain>
    </source>
</reference>
<dbReference type="PANTHER" id="PTHR36842:SF1">
    <property type="entry name" value="PROTEIN TOLB"/>
    <property type="match status" value="1"/>
</dbReference>
<dbReference type="Gene3D" id="2.60.40.10">
    <property type="entry name" value="Immunoglobulins"/>
    <property type="match status" value="3"/>
</dbReference>
<dbReference type="InterPro" id="IPR000601">
    <property type="entry name" value="PKD_dom"/>
</dbReference>
<dbReference type="EMBL" id="CM001555">
    <property type="protein sequence ID" value="EJG07126.1"/>
    <property type="molecule type" value="Genomic_DNA"/>
</dbReference>
<dbReference type="CDD" id="cd00146">
    <property type="entry name" value="PKD"/>
    <property type="match status" value="3"/>
</dbReference>
<dbReference type="RefSeq" id="WP_004038818.1">
    <property type="nucleotide sequence ID" value="NZ_CM001555.1"/>
</dbReference>
<organism evidence="2 3">
    <name type="scientific">Methanofollis liminatans DSM 4140</name>
    <dbReference type="NCBI Taxonomy" id="28892"/>
    <lineage>
        <taxon>Archaea</taxon>
        <taxon>Methanobacteriati</taxon>
        <taxon>Methanobacteriota</taxon>
        <taxon>Stenosarchaea group</taxon>
        <taxon>Methanomicrobia</taxon>
        <taxon>Methanomicrobiales</taxon>
        <taxon>Methanomicrobiaceae</taxon>
        <taxon>Methanofollis</taxon>
    </lineage>
</organism>
<proteinExistence type="predicted"/>
<accession>J0RZV7</accession>
<evidence type="ECO:0000259" key="1">
    <source>
        <dbReference type="PROSITE" id="PS50093"/>
    </source>
</evidence>
<sequence>MTNLKDLVPFIGTLFLCALMVQGALAAVVGDRTDAGNITITILPPVAEVDLGGTADYDLVLDRLPSGIAGYNISVGLTDGSVGEIVVVTFPAWAGLKGNGTLPADEVWCTAVDLAGGAGTENITLMTLTLRGDAAGSTDVVVREGVVEDRTGGLPSILDVVPATFAVGQAVNGAVNFTADVTDGTAPLTVQFTDTSTVENVTSWFWDFGDGFMSTRQHPLYTFHDLGSFTVTLTLTDARNLTWTQTREGFITTRNETVRDADFIANVTEGPAPLAVQFTDTGTIENVTGWSWDFGDGGTSDEQNPVWVYMAPGRYNVSLMVTDIWNATFWEEKVGYITVNESEEYADFTANVTGGEAPLAIQFTDTSTVRNITSWFWEFGDGNTSEEQHPVHIYTANGTYDVGLTINREGDPSYEVRYDGYITVGIA</sequence>
<dbReference type="STRING" id="28892.Metli_1170"/>
<dbReference type="SMART" id="SM00089">
    <property type="entry name" value="PKD"/>
    <property type="match status" value="3"/>
</dbReference>
<feature type="domain" description="PKD" evidence="1">
    <location>
        <begin position="344"/>
        <end position="407"/>
    </location>
</feature>
<dbReference type="HOGENOM" id="CLU_641939_0_0_2"/>
<dbReference type="PANTHER" id="PTHR36842">
    <property type="entry name" value="PROTEIN TOLB HOMOLOG"/>
    <property type="match status" value="1"/>
</dbReference>
<feature type="domain" description="PKD" evidence="1">
    <location>
        <begin position="173"/>
        <end position="238"/>
    </location>
</feature>
<name>J0RZV7_9EURY</name>
<evidence type="ECO:0000313" key="3">
    <source>
        <dbReference type="Proteomes" id="UP000005095"/>
    </source>
</evidence>
<dbReference type="InterPro" id="IPR013783">
    <property type="entry name" value="Ig-like_fold"/>
</dbReference>
<evidence type="ECO:0000313" key="2">
    <source>
        <dbReference type="EMBL" id="EJG07126.1"/>
    </source>
</evidence>
<keyword evidence="3" id="KW-1185">Reference proteome</keyword>
<dbReference type="FunFam" id="2.60.40.10:FF:000270">
    <property type="entry name" value="Cell surface protein"/>
    <property type="match status" value="3"/>
</dbReference>
<feature type="domain" description="PKD" evidence="1">
    <location>
        <begin position="259"/>
        <end position="323"/>
    </location>
</feature>
<dbReference type="AlphaFoldDB" id="J0RZV7"/>
<dbReference type="PROSITE" id="PS50093">
    <property type="entry name" value="PKD"/>
    <property type="match status" value="3"/>
</dbReference>
<dbReference type="PATRIC" id="fig|28892.9.peg.1262"/>
<dbReference type="Pfam" id="PF18911">
    <property type="entry name" value="PKD_4"/>
    <property type="match status" value="3"/>
</dbReference>
<gene>
    <name evidence="2" type="ORF">Metli_1170</name>
</gene>